<keyword evidence="2" id="KW-1185">Reference proteome</keyword>
<organism evidence="1 2">
    <name type="scientific">Pristionchus entomophagus</name>
    <dbReference type="NCBI Taxonomy" id="358040"/>
    <lineage>
        <taxon>Eukaryota</taxon>
        <taxon>Metazoa</taxon>
        <taxon>Ecdysozoa</taxon>
        <taxon>Nematoda</taxon>
        <taxon>Chromadorea</taxon>
        <taxon>Rhabditida</taxon>
        <taxon>Rhabditina</taxon>
        <taxon>Diplogasteromorpha</taxon>
        <taxon>Diplogasteroidea</taxon>
        <taxon>Neodiplogasteridae</taxon>
        <taxon>Pristionchus</taxon>
    </lineage>
</organism>
<dbReference type="Proteomes" id="UP001432027">
    <property type="component" value="Unassembled WGS sequence"/>
</dbReference>
<evidence type="ECO:0000313" key="1">
    <source>
        <dbReference type="EMBL" id="GMS92550.1"/>
    </source>
</evidence>
<gene>
    <name evidence="1" type="ORF">PENTCL1PPCAC_14725</name>
</gene>
<dbReference type="AlphaFoldDB" id="A0AAV5TG62"/>
<accession>A0AAV5TG62</accession>
<comment type="caution">
    <text evidence="1">The sequence shown here is derived from an EMBL/GenBank/DDBJ whole genome shotgun (WGS) entry which is preliminary data.</text>
</comment>
<proteinExistence type="predicted"/>
<feature type="non-terminal residue" evidence="1">
    <location>
        <position position="1"/>
    </location>
</feature>
<name>A0AAV5TG62_9BILA</name>
<evidence type="ECO:0000313" key="2">
    <source>
        <dbReference type="Proteomes" id="UP001432027"/>
    </source>
</evidence>
<dbReference type="EMBL" id="BTSX01000004">
    <property type="protein sequence ID" value="GMS92550.1"/>
    <property type="molecule type" value="Genomic_DNA"/>
</dbReference>
<protein>
    <submittedName>
        <fullName evidence="1">Uncharacterized protein</fullName>
    </submittedName>
</protein>
<reference evidence="1" key="1">
    <citation type="submission" date="2023-10" db="EMBL/GenBank/DDBJ databases">
        <title>Genome assembly of Pristionchus species.</title>
        <authorList>
            <person name="Yoshida K."/>
            <person name="Sommer R.J."/>
        </authorList>
    </citation>
    <scope>NUCLEOTIDE SEQUENCE</scope>
    <source>
        <strain evidence="1">RS0144</strain>
    </source>
</reference>
<sequence length="100" mass="11862">VFDPSSLLDRKYHFPSRSTHIDNYLTHNDAFHDFHHYLVQGPIEQEVFSLDSRYCDYLHAMRIAFSTRPRSAFPIPCSLRLQVDQNFRKEFTSNFSQCTC</sequence>